<protein>
    <submittedName>
        <fullName evidence="1">Uncharacterized protein</fullName>
    </submittedName>
</protein>
<name>A0A6M3LJV5_9ZZZZ</name>
<organism evidence="1">
    <name type="scientific">viral metagenome</name>
    <dbReference type="NCBI Taxonomy" id="1070528"/>
    <lineage>
        <taxon>unclassified sequences</taxon>
        <taxon>metagenomes</taxon>
        <taxon>organismal metagenomes</taxon>
    </lineage>
</organism>
<accession>A0A6M3LJV5</accession>
<dbReference type="AlphaFoldDB" id="A0A6M3LJV5"/>
<dbReference type="EMBL" id="MT143323">
    <property type="protein sequence ID" value="QJA95546.1"/>
    <property type="molecule type" value="Genomic_DNA"/>
</dbReference>
<reference evidence="1" key="1">
    <citation type="submission" date="2020-03" db="EMBL/GenBank/DDBJ databases">
        <title>The deep terrestrial virosphere.</title>
        <authorList>
            <person name="Holmfeldt K."/>
            <person name="Nilsson E."/>
            <person name="Simone D."/>
            <person name="Lopez-Fernandez M."/>
            <person name="Wu X."/>
            <person name="de Brujin I."/>
            <person name="Lundin D."/>
            <person name="Andersson A."/>
            <person name="Bertilsson S."/>
            <person name="Dopson M."/>
        </authorList>
    </citation>
    <scope>NUCLEOTIDE SEQUENCE</scope>
    <source>
        <strain evidence="1">MM415B05294</strain>
    </source>
</reference>
<proteinExistence type="predicted"/>
<evidence type="ECO:0000313" key="1">
    <source>
        <dbReference type="EMBL" id="QJA95546.1"/>
    </source>
</evidence>
<sequence>MTIISDDFCSRCGNNTAHEEYELPSPDEDCPENWIIVHKCFCCGFEEFEYEHNGFDEYKI</sequence>
<gene>
    <name evidence="1" type="ORF">MM415B05294_0007</name>
</gene>